<gene>
    <name evidence="1" type="ORF">F7R91_09955</name>
</gene>
<organism evidence="1 2">
    <name type="scientific">Streptomyces luteolifulvus</name>
    <dbReference type="NCBI Taxonomy" id="2615112"/>
    <lineage>
        <taxon>Bacteria</taxon>
        <taxon>Bacillati</taxon>
        <taxon>Actinomycetota</taxon>
        <taxon>Actinomycetes</taxon>
        <taxon>Kitasatosporales</taxon>
        <taxon>Streptomycetaceae</taxon>
        <taxon>Streptomyces</taxon>
    </lineage>
</organism>
<accession>A0A6H9V7F0</accession>
<dbReference type="GO" id="GO:0005198">
    <property type="term" value="F:structural molecule activity"/>
    <property type="evidence" value="ECO:0007669"/>
    <property type="project" value="InterPro"/>
</dbReference>
<comment type="caution">
    <text evidence="1">The sequence shown here is derived from an EMBL/GenBank/DDBJ whole genome shotgun (WGS) entry which is preliminary data.</text>
</comment>
<keyword evidence="2" id="KW-1185">Reference proteome</keyword>
<dbReference type="PANTHER" id="PTHR38009">
    <property type="entry name" value="CONSERVED HYPOTHETICAL PHAGE TAIL PROTEIN"/>
    <property type="match status" value="1"/>
</dbReference>
<dbReference type="EMBL" id="VZRB01000005">
    <property type="protein sequence ID" value="KAB1148216.1"/>
    <property type="molecule type" value="Genomic_DNA"/>
</dbReference>
<dbReference type="RefSeq" id="WP_150946683.1">
    <property type="nucleotide sequence ID" value="NZ_VZRB01000005.1"/>
</dbReference>
<dbReference type="InterPro" id="IPR011747">
    <property type="entry name" value="CHP02241"/>
</dbReference>
<dbReference type="NCBIfam" id="TIGR02241">
    <property type="entry name" value="conserved hypothetical phage tail region protein"/>
    <property type="match status" value="1"/>
</dbReference>
<evidence type="ECO:0000313" key="2">
    <source>
        <dbReference type="Proteomes" id="UP000442707"/>
    </source>
</evidence>
<dbReference type="InterPro" id="IPR010667">
    <property type="entry name" value="Phage_T4_Gp19"/>
</dbReference>
<dbReference type="Pfam" id="PF06841">
    <property type="entry name" value="Phage_T4_gp19"/>
    <property type="match status" value="1"/>
</dbReference>
<evidence type="ECO:0000313" key="1">
    <source>
        <dbReference type="EMBL" id="KAB1148216.1"/>
    </source>
</evidence>
<sequence>MGYPMTALNFKVGWGDATSSFSEVSGLTLETETVEYRGGAHPEQTVQKMPGLRKYGSVTLKRGIVPTDGNGLFAWFNQVQAGGEFRRVVTVSLCNEQQEIVMTWTMKSAWPVKLEGPGLKATGTEVAIESLEFAHEGITVTIP</sequence>
<dbReference type="AlphaFoldDB" id="A0A6H9V7F0"/>
<dbReference type="PANTHER" id="PTHR38009:SF1">
    <property type="entry name" value="CONSERVED HYPOTHETICAL PHAGE TAIL PROTEIN"/>
    <property type="match status" value="1"/>
</dbReference>
<reference evidence="1 2" key="1">
    <citation type="submission" date="2019-09" db="EMBL/GenBank/DDBJ databases">
        <title>Screening of Novel Bioactive Compounds from Soil-Associated.</title>
        <authorList>
            <person name="Zhao S."/>
        </authorList>
    </citation>
    <scope>NUCLEOTIDE SEQUENCE [LARGE SCALE GENOMIC DNA]</scope>
    <source>
        <strain evidence="1 2">HIT-DPA4</strain>
    </source>
</reference>
<name>A0A6H9V7F0_9ACTN</name>
<proteinExistence type="predicted"/>
<protein>
    <submittedName>
        <fullName evidence="1">Phage tail protein</fullName>
    </submittedName>
</protein>
<dbReference type="Proteomes" id="UP000442707">
    <property type="component" value="Unassembled WGS sequence"/>
</dbReference>